<evidence type="ECO:0000313" key="2">
    <source>
        <dbReference type="Proteomes" id="UP001148018"/>
    </source>
</evidence>
<keyword evidence="2" id="KW-1185">Reference proteome</keyword>
<dbReference type="GO" id="GO:0005856">
    <property type="term" value="C:cytoskeleton"/>
    <property type="evidence" value="ECO:0007669"/>
    <property type="project" value="TreeGrafter"/>
</dbReference>
<dbReference type="EMBL" id="JANIIK010000043">
    <property type="protein sequence ID" value="KAJ3605138.1"/>
    <property type="molecule type" value="Genomic_DNA"/>
</dbReference>
<dbReference type="AlphaFoldDB" id="A0A9Q0EEZ6"/>
<dbReference type="PANTHER" id="PTHR23239:SF351">
    <property type="entry name" value="KERATIN, TYPE I CYTOSKELETAL 18"/>
    <property type="match status" value="1"/>
</dbReference>
<protein>
    <submittedName>
        <fullName evidence="1">Uncharacterized protein</fullName>
    </submittedName>
</protein>
<dbReference type="GO" id="GO:0005198">
    <property type="term" value="F:structural molecule activity"/>
    <property type="evidence" value="ECO:0007669"/>
    <property type="project" value="InterPro"/>
</dbReference>
<dbReference type="OrthoDB" id="2441647at2759"/>
<evidence type="ECO:0000313" key="1">
    <source>
        <dbReference type="EMBL" id="KAJ3605138.1"/>
    </source>
</evidence>
<dbReference type="Proteomes" id="UP001148018">
    <property type="component" value="Unassembled WGS sequence"/>
</dbReference>
<proteinExistence type="predicted"/>
<dbReference type="SUPFAM" id="SSF64593">
    <property type="entry name" value="Intermediate filament protein, coiled coil region"/>
    <property type="match status" value="1"/>
</dbReference>
<sequence>MSSSMSVRSFSLGRHPSFSSLSLRDSGRPRASRASVSFAASVPLSRSASASQDLNGGGPAVFLLNGFRSNSANDKEAMQGLNGRLANYLDKVRLRSDWSHGSAVRTLERSNADLEMKIKQLMIERIPKGHDMDAMMSQAHAVELEVRWGGGGEEVCVDK</sequence>
<dbReference type="PANTHER" id="PTHR23239">
    <property type="entry name" value="INTERMEDIATE FILAMENT"/>
    <property type="match status" value="1"/>
</dbReference>
<dbReference type="InterPro" id="IPR002957">
    <property type="entry name" value="Keratin_I"/>
</dbReference>
<accession>A0A9Q0EEZ6</accession>
<comment type="caution">
    <text evidence="1">The sequence shown here is derived from an EMBL/GenBank/DDBJ whole genome shotgun (WGS) entry which is preliminary data.</text>
</comment>
<gene>
    <name evidence="1" type="ORF">NHX12_027188</name>
</gene>
<reference evidence="1" key="1">
    <citation type="submission" date="2022-07" db="EMBL/GenBank/DDBJ databases">
        <title>Chromosome-level genome of Muraenolepis orangiensis.</title>
        <authorList>
            <person name="Kim J."/>
        </authorList>
    </citation>
    <scope>NUCLEOTIDE SEQUENCE</scope>
    <source>
        <strain evidence="1">KU_S4_2022</strain>
        <tissue evidence="1">Muscle</tissue>
    </source>
</reference>
<organism evidence="1 2">
    <name type="scientific">Muraenolepis orangiensis</name>
    <name type="common">Patagonian moray cod</name>
    <dbReference type="NCBI Taxonomy" id="630683"/>
    <lineage>
        <taxon>Eukaryota</taxon>
        <taxon>Metazoa</taxon>
        <taxon>Chordata</taxon>
        <taxon>Craniata</taxon>
        <taxon>Vertebrata</taxon>
        <taxon>Euteleostomi</taxon>
        <taxon>Actinopterygii</taxon>
        <taxon>Neopterygii</taxon>
        <taxon>Teleostei</taxon>
        <taxon>Neoteleostei</taxon>
        <taxon>Acanthomorphata</taxon>
        <taxon>Zeiogadaria</taxon>
        <taxon>Gadariae</taxon>
        <taxon>Gadiformes</taxon>
        <taxon>Muraenolepidoidei</taxon>
        <taxon>Muraenolepididae</taxon>
        <taxon>Muraenolepis</taxon>
    </lineage>
</organism>
<name>A0A9Q0EEZ6_9TELE</name>